<protein>
    <submittedName>
        <fullName evidence="4">Chromosome segregation protein SMC</fullName>
    </submittedName>
</protein>
<dbReference type="GeneID" id="97554386"/>
<keyword evidence="2" id="KW-1133">Transmembrane helix</keyword>
<dbReference type="AlphaFoldDB" id="A0A163EV91"/>
<reference evidence="4" key="1">
    <citation type="journal article" date="2016" name="Genome Announc.">
        <title>Draft genomes of two strains of Paenibacillus glucanolyticus with capability to degrade lignocellulose.</title>
        <authorList>
            <person name="Mathews S.L."/>
            <person name="Pawlak J."/>
            <person name="Grunden A.M."/>
        </authorList>
    </citation>
    <scope>NUCLEOTIDE SEQUENCE [LARGE SCALE GENOMIC DNA]</scope>
    <source>
        <strain evidence="4">SLM1</strain>
    </source>
</reference>
<gene>
    <name evidence="4" type="ORF">AWU65_28640</name>
</gene>
<organism evidence="4 5">
    <name type="scientific">Paenibacillus glucanolyticus</name>
    <dbReference type="NCBI Taxonomy" id="59843"/>
    <lineage>
        <taxon>Bacteria</taxon>
        <taxon>Bacillati</taxon>
        <taxon>Bacillota</taxon>
        <taxon>Bacilli</taxon>
        <taxon>Bacillales</taxon>
        <taxon>Paenibacillaceae</taxon>
        <taxon>Paenibacillus</taxon>
    </lineage>
</organism>
<feature type="domain" description="YhaN AAA" evidence="3">
    <location>
        <begin position="1"/>
        <end position="217"/>
    </location>
</feature>
<dbReference type="Gene3D" id="3.40.50.300">
    <property type="entry name" value="P-loop containing nucleotide triphosphate hydrolases"/>
    <property type="match status" value="2"/>
</dbReference>
<dbReference type="SUPFAM" id="SSF52540">
    <property type="entry name" value="P-loop containing nucleoside triphosphate hydrolases"/>
    <property type="match status" value="2"/>
</dbReference>
<evidence type="ECO:0000259" key="3">
    <source>
        <dbReference type="Pfam" id="PF13514"/>
    </source>
</evidence>
<keyword evidence="2" id="KW-0812">Transmembrane</keyword>
<feature type="coiled-coil region" evidence="1">
    <location>
        <begin position="223"/>
        <end position="250"/>
    </location>
</feature>
<sequence>MRLERMNIQGFGAVRDKSLTIEAPVTVLYGPNEAGKSTVLYFIRAMLYGFPGKGSPAERGAPADEGIHGGELRFLDEEGVPWVIKRYSRSRETGSAGSAAGKGDRLHIHKQIANGMVMELGQQELEQYALGGVSRDMFRQLFAISLSELQEIRSLQSAEMSSYLFHAGIGGGVNILDAERKLSTEMDKLYKPRGKVQQTAKLLQSIEQLRAQVRESQAYVPRYNEVAASIQEAEERLDLLEQERARNAGDLALLRKAVEIRSVWLEWREARLELKDLMDSDAFPADGITRYEKMQEEERLLLAQSLRAERVIEEIEDKLKAFASNAFMEQYGEAIEDLWSRRNIYEAANRELAELTAEYKSQEIRLEQLLRDIDPAWTQQELLALSISAAERDEVRRISAAFSGYDRRMEALFIEQRGAERSAAAAESALRETRRQLREEVERGEETFAIIKPAAPKETAALWNQLQLEIERWREARLSRTQPEAASSSRPVNSRLPRMHSVLLAGMAVMTLLLAAVLFWTATPEAAVISSIMMLLGMGYVYWSGRRGLAVDGVPPQEISAHDRYGTEEINHLYSMLIAAPYAAASSNLGSRRDKTAAMAHDPLTVEAQMRELRSVMEGWQAWRQRLDRLSSDCAAAEEKAALQAAELKTVLQTIQQEEQRYFELERKWESWLMSRALPQKLSPDVMLDVFVQVEQGQELIRQKRSLGLKMDVLLRETEDYVFRCHEIFAVDSEGDLNDSKSLTVAELGNLHSRWKQYQEDTRQRKVLAERIAELRKEVAAINEETDELQQRKAGLLAQSQSPDEESFLRMGAASKRREELIRIIRHHEITMFSGWNDAGRGQLEHLLELTDAAELEALCNQKEESASTEARLRDELQERRGRLLQERESLESLGNQDSALQQLEELRSALRELVSQYAVRSMASEFIKRTRRLYEEEKQPQVLQLASRYFSILTGGLYSRIVMRMGDQSLLAERPEGELIESSRLSRGTAEQLYLAMRLGLIQSMPHAKGLPLLLDDLFVNFDGERLGHALRLISELSRTRQVVMMTCHRHVAEQTQAQIPGAQLISLQS</sequence>
<dbReference type="InterPro" id="IPR038734">
    <property type="entry name" value="YhaN_AAA"/>
</dbReference>
<dbReference type="RefSeq" id="WP_063480198.1">
    <property type="nucleotide sequence ID" value="NZ_CP147845.1"/>
</dbReference>
<name>A0A163EV91_9BACL</name>
<dbReference type="InterPro" id="IPR027417">
    <property type="entry name" value="P-loop_NTPase"/>
</dbReference>
<dbReference type="STRING" id="59843.A3958_00900"/>
<feature type="coiled-coil region" evidence="1">
    <location>
        <begin position="874"/>
        <end position="921"/>
    </location>
</feature>
<feature type="coiled-coil region" evidence="1">
    <location>
        <begin position="345"/>
        <end position="372"/>
    </location>
</feature>
<evidence type="ECO:0000313" key="4">
    <source>
        <dbReference type="EMBL" id="KZS44042.1"/>
    </source>
</evidence>
<accession>A0A163EV91</accession>
<comment type="caution">
    <text evidence="4">The sequence shown here is derived from an EMBL/GenBank/DDBJ whole genome shotgun (WGS) entry which is preliminary data.</text>
</comment>
<feature type="transmembrane region" description="Helical" evidence="2">
    <location>
        <begin position="526"/>
        <end position="543"/>
    </location>
</feature>
<evidence type="ECO:0000256" key="1">
    <source>
        <dbReference type="SAM" id="Coils"/>
    </source>
</evidence>
<proteinExistence type="predicted"/>
<dbReference type="Proteomes" id="UP000076796">
    <property type="component" value="Unassembled WGS sequence"/>
</dbReference>
<dbReference type="PANTHER" id="PTHR41259">
    <property type="entry name" value="DOUBLE-STRAND BREAK REPAIR RAD50 ATPASE, PUTATIVE-RELATED"/>
    <property type="match status" value="1"/>
</dbReference>
<keyword evidence="1" id="KW-0175">Coiled coil</keyword>
<feature type="coiled-coil region" evidence="1">
    <location>
        <begin position="758"/>
        <end position="799"/>
    </location>
</feature>
<dbReference type="Pfam" id="PF13514">
    <property type="entry name" value="AAA_27"/>
    <property type="match status" value="1"/>
</dbReference>
<evidence type="ECO:0000256" key="2">
    <source>
        <dbReference type="SAM" id="Phobius"/>
    </source>
</evidence>
<dbReference type="EMBL" id="LWMH01000002">
    <property type="protein sequence ID" value="KZS44042.1"/>
    <property type="molecule type" value="Genomic_DNA"/>
</dbReference>
<keyword evidence="2" id="KW-0472">Membrane</keyword>
<keyword evidence="5" id="KW-1185">Reference proteome</keyword>
<feature type="transmembrane region" description="Helical" evidence="2">
    <location>
        <begin position="502"/>
        <end position="520"/>
    </location>
</feature>
<dbReference type="OrthoDB" id="9764467at2"/>
<evidence type="ECO:0000313" key="5">
    <source>
        <dbReference type="Proteomes" id="UP000076796"/>
    </source>
</evidence>
<dbReference type="PANTHER" id="PTHR41259:SF1">
    <property type="entry name" value="DOUBLE-STRAND BREAK REPAIR RAD50 ATPASE, PUTATIVE-RELATED"/>
    <property type="match status" value="1"/>
</dbReference>
<feature type="coiled-coil region" evidence="1">
    <location>
        <begin position="627"/>
        <end position="668"/>
    </location>
</feature>